<keyword evidence="2 4" id="KW-0472">Membrane</keyword>
<feature type="domain" description="OmpA-like" evidence="6">
    <location>
        <begin position="332"/>
        <end position="447"/>
    </location>
</feature>
<evidence type="ECO:0000256" key="1">
    <source>
        <dbReference type="ARBA" id="ARBA00004442"/>
    </source>
</evidence>
<evidence type="ECO:0000256" key="3">
    <source>
        <dbReference type="ARBA" id="ARBA00023237"/>
    </source>
</evidence>
<dbReference type="InterPro" id="IPR006664">
    <property type="entry name" value="OMP_bac"/>
</dbReference>
<dbReference type="NCBIfam" id="NF038133">
    <property type="entry name" value="choice_anch_L"/>
    <property type="match status" value="1"/>
</dbReference>
<feature type="chain" id="PRO_5026837537" description="OmpA-like domain-containing protein" evidence="5">
    <location>
        <begin position="26"/>
        <end position="447"/>
    </location>
</feature>
<dbReference type="CDD" id="cd07185">
    <property type="entry name" value="OmpA_C-like"/>
    <property type="match status" value="1"/>
</dbReference>
<evidence type="ECO:0000259" key="6">
    <source>
        <dbReference type="PROSITE" id="PS51123"/>
    </source>
</evidence>
<organism evidence="7">
    <name type="scientific">uncultured Cytophagales bacterium</name>
    <dbReference type="NCBI Taxonomy" id="158755"/>
    <lineage>
        <taxon>Bacteria</taxon>
        <taxon>Pseudomonadati</taxon>
        <taxon>Bacteroidota</taxon>
        <taxon>Sphingobacteriia</taxon>
        <taxon>Sphingobacteriales</taxon>
        <taxon>environmental samples</taxon>
    </lineage>
</organism>
<keyword evidence="5" id="KW-0732">Signal</keyword>
<accession>A0A6J4K2K1</accession>
<dbReference type="GO" id="GO:0009279">
    <property type="term" value="C:cell outer membrane"/>
    <property type="evidence" value="ECO:0007669"/>
    <property type="project" value="UniProtKB-SubCell"/>
</dbReference>
<dbReference type="InterPro" id="IPR050330">
    <property type="entry name" value="Bact_OuterMem_StrucFunc"/>
</dbReference>
<dbReference type="Gene3D" id="3.30.1330.60">
    <property type="entry name" value="OmpA-like domain"/>
    <property type="match status" value="1"/>
</dbReference>
<reference evidence="7" key="1">
    <citation type="submission" date="2020-02" db="EMBL/GenBank/DDBJ databases">
        <authorList>
            <person name="Meier V. D."/>
        </authorList>
    </citation>
    <scope>NUCLEOTIDE SEQUENCE</scope>
    <source>
        <strain evidence="7">AVDCRST_MAG56</strain>
    </source>
</reference>
<comment type="subcellular location">
    <subcellularLocation>
        <location evidence="1">Cell outer membrane</location>
    </subcellularLocation>
</comment>
<dbReference type="AlphaFoldDB" id="A0A6J4K2K1"/>
<evidence type="ECO:0000313" key="7">
    <source>
        <dbReference type="EMBL" id="CAA9293806.1"/>
    </source>
</evidence>
<keyword evidence="3" id="KW-0998">Cell outer membrane</keyword>
<dbReference type="PANTHER" id="PTHR30329:SF21">
    <property type="entry name" value="LIPOPROTEIN YIAD-RELATED"/>
    <property type="match status" value="1"/>
</dbReference>
<evidence type="ECO:0000256" key="2">
    <source>
        <dbReference type="ARBA" id="ARBA00023136"/>
    </source>
</evidence>
<protein>
    <recommendedName>
        <fullName evidence="6">OmpA-like domain-containing protein</fullName>
    </recommendedName>
</protein>
<dbReference type="EMBL" id="CADCTQ010000404">
    <property type="protein sequence ID" value="CAA9293806.1"/>
    <property type="molecule type" value="Genomic_DNA"/>
</dbReference>
<proteinExistence type="predicted"/>
<dbReference type="PANTHER" id="PTHR30329">
    <property type="entry name" value="STATOR ELEMENT OF FLAGELLAR MOTOR COMPLEX"/>
    <property type="match status" value="1"/>
</dbReference>
<dbReference type="InterPro" id="IPR049804">
    <property type="entry name" value="Choice_anch_L"/>
</dbReference>
<dbReference type="PRINTS" id="PR01021">
    <property type="entry name" value="OMPADOMAIN"/>
</dbReference>
<gene>
    <name evidence="7" type="ORF">AVDCRST_MAG56-4844</name>
</gene>
<evidence type="ECO:0000256" key="4">
    <source>
        <dbReference type="PROSITE-ProRule" id="PRU00473"/>
    </source>
</evidence>
<dbReference type="PROSITE" id="PS51123">
    <property type="entry name" value="OMPA_2"/>
    <property type="match status" value="1"/>
</dbReference>
<dbReference type="InterPro" id="IPR036737">
    <property type="entry name" value="OmpA-like_sf"/>
</dbReference>
<name>A0A6J4K2K1_9SPHI</name>
<sequence>MIHFPLKKLLGAVVFLLLAPLCACVAQIQVDTSLSVPKLVKEVLLGEGVAVSNVRYTGPRHAIAHYHDSTKILSITNGLLLTSGNATLIQGPNRQAGAGWSSRAAGHPKLDAIAGGDTHDAAVLEFDFVTASEVLTFNFIFASEEYQEYVGSKYNDVFAFFIQGPGLPDVNLATLPRSRTPVTINSINHKHNRKYYVDNPTHTYNDPILYDVRQKKTVRNKNFGKESGLPKYNIQYDGFTTVLEATCKVVPGEVYHIQMAIADVGDFSLDSGIFLEAHSFRSLGGNIVSLSGSFEPASPPAPGVPIVEFGNTLAAPEPVPADTVPADPQPSEAEPIPNVQYKVEFAFDSDALTDSSGRVLAEVCRVLQGHPGAVVEVVGHTDFVGPDGYNDRLSERRAGAVARYLAEKGIAAKVEAHYLGEHQPVESNGTAAGRARNRRTEIIIRGQ</sequence>
<dbReference type="SUPFAM" id="SSF103088">
    <property type="entry name" value="OmpA-like"/>
    <property type="match status" value="1"/>
</dbReference>
<dbReference type="Pfam" id="PF00691">
    <property type="entry name" value="OmpA"/>
    <property type="match status" value="1"/>
</dbReference>
<evidence type="ECO:0000256" key="5">
    <source>
        <dbReference type="SAM" id="SignalP"/>
    </source>
</evidence>
<feature type="signal peptide" evidence="5">
    <location>
        <begin position="1"/>
        <end position="25"/>
    </location>
</feature>
<dbReference type="InterPro" id="IPR006665">
    <property type="entry name" value="OmpA-like"/>
</dbReference>